<keyword evidence="3" id="KW-1185">Reference proteome</keyword>
<organism evidence="2 3">
    <name type="scientific">Streptomyces fumanus</name>
    <dbReference type="NCBI Taxonomy" id="67302"/>
    <lineage>
        <taxon>Bacteria</taxon>
        <taxon>Bacillati</taxon>
        <taxon>Actinomycetota</taxon>
        <taxon>Actinomycetes</taxon>
        <taxon>Kitasatosporales</taxon>
        <taxon>Streptomycetaceae</taxon>
        <taxon>Streptomyces</taxon>
    </lineage>
</organism>
<gene>
    <name evidence="2" type="ORF">GCM10018772_66960</name>
</gene>
<dbReference type="AlphaFoldDB" id="A0A919EB15"/>
<reference evidence="2" key="2">
    <citation type="submission" date="2020-09" db="EMBL/GenBank/DDBJ databases">
        <authorList>
            <person name="Sun Q."/>
            <person name="Ohkuma M."/>
        </authorList>
    </citation>
    <scope>NUCLEOTIDE SEQUENCE</scope>
    <source>
        <strain evidence="2">JCM 4477</strain>
    </source>
</reference>
<name>A0A919EB15_9ACTN</name>
<comment type="caution">
    <text evidence="2">The sequence shown here is derived from an EMBL/GenBank/DDBJ whole genome shotgun (WGS) entry which is preliminary data.</text>
</comment>
<dbReference type="Proteomes" id="UP000630718">
    <property type="component" value="Unassembled WGS sequence"/>
</dbReference>
<reference evidence="2" key="1">
    <citation type="journal article" date="2014" name="Int. J. Syst. Evol. Microbiol.">
        <title>Complete genome sequence of Corynebacterium casei LMG S-19264T (=DSM 44701T), isolated from a smear-ripened cheese.</title>
        <authorList>
            <consortium name="US DOE Joint Genome Institute (JGI-PGF)"/>
            <person name="Walter F."/>
            <person name="Albersmeier A."/>
            <person name="Kalinowski J."/>
            <person name="Ruckert C."/>
        </authorList>
    </citation>
    <scope>NUCLEOTIDE SEQUENCE</scope>
    <source>
        <strain evidence="2">JCM 4477</strain>
    </source>
</reference>
<evidence type="ECO:0000313" key="2">
    <source>
        <dbReference type="EMBL" id="GHF31855.1"/>
    </source>
</evidence>
<protein>
    <submittedName>
        <fullName evidence="2">Uncharacterized protein</fullName>
    </submittedName>
</protein>
<sequence length="103" mass="11120">MGPAGSAFPPESQALRPHTARAVSEAATSDARDAGRKSTTTSCGRGSGRHLVSAMTVLARFRAALIKKLHYSSVAPCWYEHGEDDTAEVRAPFPREREPGRKQ</sequence>
<evidence type="ECO:0000313" key="3">
    <source>
        <dbReference type="Proteomes" id="UP000630718"/>
    </source>
</evidence>
<accession>A0A919EB15</accession>
<evidence type="ECO:0000256" key="1">
    <source>
        <dbReference type="SAM" id="MobiDB-lite"/>
    </source>
</evidence>
<feature type="region of interest" description="Disordered" evidence="1">
    <location>
        <begin position="1"/>
        <end position="49"/>
    </location>
</feature>
<dbReference type="EMBL" id="BNBI01000021">
    <property type="protein sequence ID" value="GHF31855.1"/>
    <property type="molecule type" value="Genomic_DNA"/>
</dbReference>
<proteinExistence type="predicted"/>